<accession>A0A919F4T7</accession>
<dbReference type="AlphaFoldDB" id="A0A919F4T7"/>
<evidence type="ECO:0000313" key="2">
    <source>
        <dbReference type="Proteomes" id="UP000623958"/>
    </source>
</evidence>
<comment type="caution">
    <text evidence="1">The sequence shown here is derived from an EMBL/GenBank/DDBJ whole genome shotgun (WGS) entry which is preliminary data.</text>
</comment>
<name>A0A919F4T7_9XANT</name>
<keyword evidence="2" id="KW-1185">Reference proteome</keyword>
<protein>
    <submittedName>
        <fullName evidence="1">Uncharacterized protein</fullName>
    </submittedName>
</protein>
<proteinExistence type="predicted"/>
<reference evidence="1" key="1">
    <citation type="journal article" date="2014" name="Int. J. Syst. Evol. Microbiol.">
        <title>Complete genome sequence of Corynebacterium casei LMG S-19264T (=DSM 44701T), isolated from a smear-ripened cheese.</title>
        <authorList>
            <consortium name="US DOE Joint Genome Institute (JGI-PGF)"/>
            <person name="Walter F."/>
            <person name="Albersmeier A."/>
            <person name="Kalinowski J."/>
            <person name="Ruckert C."/>
        </authorList>
    </citation>
    <scope>NUCLEOTIDE SEQUENCE</scope>
    <source>
        <strain evidence="1">JCM 13306</strain>
    </source>
</reference>
<gene>
    <name evidence="1" type="ORF">GCM10009090_03630</name>
</gene>
<sequence>MLGRRLHGVGRRELSHVLFPGGIGYLFGDLRRGTVEGMGLGTEQGEDEQG</sequence>
<evidence type="ECO:0000313" key="1">
    <source>
        <dbReference type="EMBL" id="GHH47335.1"/>
    </source>
</evidence>
<reference evidence="1" key="2">
    <citation type="submission" date="2020-09" db="EMBL/GenBank/DDBJ databases">
        <authorList>
            <person name="Sun Q."/>
            <person name="Ohkuma M."/>
        </authorList>
    </citation>
    <scope>NUCLEOTIDE SEQUENCE</scope>
    <source>
        <strain evidence="1">JCM 13306</strain>
    </source>
</reference>
<organism evidence="1 2">
    <name type="scientific">Xanthomonas boreopolis</name>
    <dbReference type="NCBI Taxonomy" id="86183"/>
    <lineage>
        <taxon>Bacteria</taxon>
        <taxon>Pseudomonadati</taxon>
        <taxon>Pseudomonadota</taxon>
        <taxon>Gammaproteobacteria</taxon>
        <taxon>Lysobacterales</taxon>
        <taxon>Lysobacteraceae</taxon>
        <taxon>Xanthomonas</taxon>
    </lineage>
</organism>
<dbReference type="Proteomes" id="UP000623958">
    <property type="component" value="Unassembled WGS sequence"/>
</dbReference>
<dbReference type="EMBL" id="BNBA01000002">
    <property type="protein sequence ID" value="GHH47335.1"/>
    <property type="molecule type" value="Genomic_DNA"/>
</dbReference>